<evidence type="ECO:0000256" key="13">
    <source>
        <dbReference type="PROSITE-ProRule" id="PRU10141"/>
    </source>
</evidence>
<evidence type="ECO:0000256" key="15">
    <source>
        <dbReference type="SAM" id="SignalP"/>
    </source>
</evidence>
<dbReference type="InterPro" id="IPR018097">
    <property type="entry name" value="EGF_Ca-bd_CS"/>
</dbReference>
<dbReference type="CDD" id="cd00054">
    <property type="entry name" value="EGF_CA"/>
    <property type="match status" value="1"/>
</dbReference>
<dbReference type="InterPro" id="IPR025287">
    <property type="entry name" value="WAK_GUB"/>
</dbReference>
<keyword evidence="4 14" id="KW-0812">Transmembrane</keyword>
<evidence type="ECO:0000256" key="7">
    <source>
        <dbReference type="ARBA" id="ARBA00022777"/>
    </source>
</evidence>
<evidence type="ECO:0000256" key="12">
    <source>
        <dbReference type="ARBA" id="ARBA00023180"/>
    </source>
</evidence>
<gene>
    <name evidence="17" type="ORF">ZIOFF_001445</name>
</gene>
<dbReference type="SMART" id="SM00179">
    <property type="entry name" value="EGF_CA"/>
    <property type="match status" value="1"/>
</dbReference>
<dbReference type="SMART" id="SM00220">
    <property type="entry name" value="S_TKc"/>
    <property type="match status" value="1"/>
</dbReference>
<evidence type="ECO:0000256" key="14">
    <source>
        <dbReference type="SAM" id="Phobius"/>
    </source>
</evidence>
<dbReference type="InterPro" id="IPR001881">
    <property type="entry name" value="EGF-like_Ca-bd_dom"/>
</dbReference>
<dbReference type="InterPro" id="IPR000719">
    <property type="entry name" value="Prot_kinase_dom"/>
</dbReference>
<dbReference type="GO" id="GO:0030247">
    <property type="term" value="F:polysaccharide binding"/>
    <property type="evidence" value="ECO:0007669"/>
    <property type="project" value="InterPro"/>
</dbReference>
<dbReference type="PANTHER" id="PTHR27005">
    <property type="entry name" value="WALL-ASSOCIATED RECEPTOR KINASE-LIKE 21"/>
    <property type="match status" value="1"/>
</dbReference>
<evidence type="ECO:0000259" key="16">
    <source>
        <dbReference type="PROSITE" id="PS50011"/>
    </source>
</evidence>
<sequence length="712" mass="78890">MLLLLSLLLLELAAMPLPAASEALPGCPSSCGAVDIPYPFGIGRNCSINDSFTLDCNRTSDGTGEVPFQGDVEIAEIFLAQGRARLLNQISSQCYDPTTDSISSNFWYLQMADAYTFSDTLNKFTVLGCQTLAYIEGDKGSTEGVGGYQTGCVAVCHSEGSLSNDTCAGIGCCQTAIPRGLQYYEVSFDADFNTSHIYNFTRCSYAVLMEAEAFQFRASFITTDDFLAINSGRGVPLMLDWTVQTETCAQARRNASSYACKSDNSECLDSVNGKGYLCNCTGGYKGNPYLPNGCQDIDECAGEEDRKPCTGICRNLPGKYECFCPRGSHGNPINGTCLPRATLPLAATLTICITSSIVLLLISSMCIFMIYERKKYVKAKQQHFKEHGGWKLLEEIKGKQGLRFKIFKINELEEATNKFDETRVLGRGGHGTVYKGILEDGHVIAIKKSKFIDESQKNEYGKEMLILSQINHKNIVKILGCCLEVEVPILVYEYVPNGTLHHLIHEKSKISPFSLSARLRIAYDSADALAYLHSTASPPIIHGDVKSSNILLDENYMAKVSDFGASKLVPKDENQLATLVQGTCGYLDPEYLQTCKLTDKSDVYSFGVVLLELLTGKKAIYFEDSRQERNLASTFLLSMKDNRHYEILDNEVKNEGDIQLIQELSDLCKQCLKISGEERPTMKEVAQVLNRLMKFKQHPWIQENNETKILLV</sequence>
<keyword evidence="2" id="KW-0723">Serine/threonine-protein kinase</keyword>
<dbReference type="InterPro" id="IPR008271">
    <property type="entry name" value="Ser/Thr_kinase_AS"/>
</dbReference>
<evidence type="ECO:0000313" key="17">
    <source>
        <dbReference type="EMBL" id="KAG6536391.1"/>
    </source>
</evidence>
<feature type="signal peptide" evidence="15">
    <location>
        <begin position="1"/>
        <end position="23"/>
    </location>
</feature>
<comment type="caution">
    <text evidence="17">The sequence shown here is derived from an EMBL/GenBank/DDBJ whole genome shotgun (WGS) entry which is preliminary data.</text>
</comment>
<feature type="chain" id="PRO_5035159730" description="Protein kinase domain-containing protein" evidence="15">
    <location>
        <begin position="24"/>
        <end position="712"/>
    </location>
</feature>
<evidence type="ECO:0000256" key="4">
    <source>
        <dbReference type="ARBA" id="ARBA00022692"/>
    </source>
</evidence>
<keyword evidence="8 13" id="KW-0067">ATP-binding</keyword>
<evidence type="ECO:0000256" key="8">
    <source>
        <dbReference type="ARBA" id="ARBA00022840"/>
    </source>
</evidence>
<evidence type="ECO:0000256" key="11">
    <source>
        <dbReference type="ARBA" id="ARBA00023157"/>
    </source>
</evidence>
<feature type="binding site" evidence="13">
    <location>
        <position position="448"/>
    </location>
    <ligand>
        <name>ATP</name>
        <dbReference type="ChEBI" id="CHEBI:30616"/>
    </ligand>
</feature>
<dbReference type="AlphaFoldDB" id="A0A8J5I362"/>
<dbReference type="PROSITE" id="PS00107">
    <property type="entry name" value="PROTEIN_KINASE_ATP"/>
    <property type="match status" value="1"/>
</dbReference>
<keyword evidence="5 15" id="KW-0732">Signal</keyword>
<dbReference type="PANTHER" id="PTHR27005:SF479">
    <property type="entry name" value="OS06G0706600 PROTEIN"/>
    <property type="match status" value="1"/>
</dbReference>
<keyword evidence="6 13" id="KW-0547">Nucleotide-binding</keyword>
<feature type="transmembrane region" description="Helical" evidence="14">
    <location>
        <begin position="345"/>
        <end position="371"/>
    </location>
</feature>
<dbReference type="FunFam" id="3.30.200.20:FF:000043">
    <property type="entry name" value="Wall-associated receptor kinase 2"/>
    <property type="match status" value="1"/>
</dbReference>
<keyword evidence="9 14" id="KW-1133">Transmembrane helix</keyword>
<dbReference type="OrthoDB" id="4062651at2759"/>
<evidence type="ECO:0000256" key="5">
    <source>
        <dbReference type="ARBA" id="ARBA00022729"/>
    </source>
</evidence>
<dbReference type="InterPro" id="IPR000742">
    <property type="entry name" value="EGF"/>
</dbReference>
<dbReference type="EMBL" id="JACMSC010000001">
    <property type="protein sequence ID" value="KAG6536391.1"/>
    <property type="molecule type" value="Genomic_DNA"/>
</dbReference>
<dbReference type="InterPro" id="IPR017441">
    <property type="entry name" value="Protein_kinase_ATP_BS"/>
</dbReference>
<dbReference type="Pfam" id="PF13947">
    <property type="entry name" value="GUB_WAK_bind"/>
    <property type="match status" value="1"/>
</dbReference>
<dbReference type="FunFam" id="2.10.25.10:FF:000628">
    <property type="entry name" value="Wall-associated receptor kinase 2"/>
    <property type="match status" value="1"/>
</dbReference>
<accession>A0A8J5I362</accession>
<dbReference type="CDD" id="cd14066">
    <property type="entry name" value="STKc_IRAK"/>
    <property type="match status" value="1"/>
</dbReference>
<dbReference type="GO" id="GO:0005524">
    <property type="term" value="F:ATP binding"/>
    <property type="evidence" value="ECO:0007669"/>
    <property type="project" value="UniProtKB-UniRule"/>
</dbReference>
<organism evidence="17 18">
    <name type="scientific">Zingiber officinale</name>
    <name type="common">Ginger</name>
    <name type="synonym">Amomum zingiber</name>
    <dbReference type="NCBI Taxonomy" id="94328"/>
    <lineage>
        <taxon>Eukaryota</taxon>
        <taxon>Viridiplantae</taxon>
        <taxon>Streptophyta</taxon>
        <taxon>Embryophyta</taxon>
        <taxon>Tracheophyta</taxon>
        <taxon>Spermatophyta</taxon>
        <taxon>Magnoliopsida</taxon>
        <taxon>Liliopsida</taxon>
        <taxon>Zingiberales</taxon>
        <taxon>Zingiberaceae</taxon>
        <taxon>Zingiber</taxon>
    </lineage>
</organism>
<keyword evidence="7" id="KW-0418">Kinase</keyword>
<dbReference type="Pfam" id="PF00069">
    <property type="entry name" value="Pkinase"/>
    <property type="match status" value="1"/>
</dbReference>
<keyword evidence="18" id="KW-1185">Reference proteome</keyword>
<evidence type="ECO:0000256" key="10">
    <source>
        <dbReference type="ARBA" id="ARBA00023136"/>
    </source>
</evidence>
<keyword evidence="10 14" id="KW-0472">Membrane</keyword>
<evidence type="ECO:0000256" key="2">
    <source>
        <dbReference type="ARBA" id="ARBA00022527"/>
    </source>
</evidence>
<evidence type="ECO:0000256" key="6">
    <source>
        <dbReference type="ARBA" id="ARBA00022741"/>
    </source>
</evidence>
<proteinExistence type="predicted"/>
<dbReference type="Proteomes" id="UP000734854">
    <property type="component" value="Unassembled WGS sequence"/>
</dbReference>
<dbReference type="PROSITE" id="PS00010">
    <property type="entry name" value="ASX_HYDROXYL"/>
    <property type="match status" value="1"/>
</dbReference>
<keyword evidence="11" id="KW-1015">Disulfide bond</keyword>
<protein>
    <recommendedName>
        <fullName evidence="16">Protein kinase domain-containing protein</fullName>
    </recommendedName>
</protein>
<dbReference type="GO" id="GO:0005886">
    <property type="term" value="C:plasma membrane"/>
    <property type="evidence" value="ECO:0007669"/>
    <property type="project" value="TreeGrafter"/>
</dbReference>
<dbReference type="FunFam" id="1.10.510.10:FF:000084">
    <property type="entry name" value="Wall-associated receptor kinase 2"/>
    <property type="match status" value="1"/>
</dbReference>
<evidence type="ECO:0000313" key="18">
    <source>
        <dbReference type="Proteomes" id="UP000734854"/>
    </source>
</evidence>
<comment type="subcellular location">
    <subcellularLocation>
        <location evidence="1">Membrane</location>
        <topology evidence="1">Single-pass type I membrane protein</topology>
    </subcellularLocation>
</comment>
<evidence type="ECO:0000256" key="1">
    <source>
        <dbReference type="ARBA" id="ARBA00004479"/>
    </source>
</evidence>
<dbReference type="GO" id="GO:0007166">
    <property type="term" value="P:cell surface receptor signaling pathway"/>
    <property type="evidence" value="ECO:0007669"/>
    <property type="project" value="InterPro"/>
</dbReference>
<dbReference type="GO" id="GO:0004674">
    <property type="term" value="F:protein serine/threonine kinase activity"/>
    <property type="evidence" value="ECO:0007669"/>
    <property type="project" value="UniProtKB-KW"/>
</dbReference>
<dbReference type="PROSITE" id="PS50011">
    <property type="entry name" value="PROTEIN_KINASE_DOM"/>
    <property type="match status" value="1"/>
</dbReference>
<dbReference type="InterPro" id="IPR000152">
    <property type="entry name" value="EGF-type_Asp/Asn_hydroxyl_site"/>
</dbReference>
<dbReference type="PROSITE" id="PS00108">
    <property type="entry name" value="PROTEIN_KINASE_ST"/>
    <property type="match status" value="1"/>
</dbReference>
<name>A0A8J5I362_ZINOF</name>
<reference evidence="17 18" key="1">
    <citation type="submission" date="2020-08" db="EMBL/GenBank/DDBJ databases">
        <title>Plant Genome Project.</title>
        <authorList>
            <person name="Zhang R.-G."/>
        </authorList>
    </citation>
    <scope>NUCLEOTIDE SEQUENCE [LARGE SCALE GENOMIC DNA]</scope>
    <source>
        <tissue evidence="17">Rhizome</tissue>
    </source>
</reference>
<dbReference type="GO" id="GO:0005509">
    <property type="term" value="F:calcium ion binding"/>
    <property type="evidence" value="ECO:0007669"/>
    <property type="project" value="InterPro"/>
</dbReference>
<keyword evidence="12" id="KW-0325">Glycoprotein</keyword>
<keyword evidence="3" id="KW-0808">Transferase</keyword>
<evidence type="ECO:0000256" key="3">
    <source>
        <dbReference type="ARBA" id="ARBA00022679"/>
    </source>
</evidence>
<feature type="domain" description="Protein kinase" evidence="16">
    <location>
        <begin position="419"/>
        <end position="701"/>
    </location>
</feature>
<dbReference type="PROSITE" id="PS01187">
    <property type="entry name" value="EGF_CA"/>
    <property type="match status" value="1"/>
</dbReference>
<dbReference type="InterPro" id="IPR045274">
    <property type="entry name" value="WAK-like"/>
</dbReference>
<dbReference type="SMART" id="SM00181">
    <property type="entry name" value="EGF"/>
    <property type="match status" value="2"/>
</dbReference>
<evidence type="ECO:0000256" key="9">
    <source>
        <dbReference type="ARBA" id="ARBA00022989"/>
    </source>
</evidence>